<dbReference type="RefSeq" id="WP_188453368.1">
    <property type="nucleotide sequence ID" value="NZ_BMFR01000001.1"/>
</dbReference>
<keyword evidence="1" id="KW-1133">Transmembrane helix</keyword>
<proteinExistence type="predicted"/>
<dbReference type="Proteomes" id="UP000622860">
    <property type="component" value="Unassembled WGS sequence"/>
</dbReference>
<keyword evidence="1" id="KW-0472">Membrane</keyword>
<sequence length="119" mass="14082">MKRKIGTSFKLVIVLFVLIFLVVPLVISVYYGNIPFLNNSRLFSYDVLVSNNQQLSDNINPLLNYRIYTWSEIKSYIISKEMRFSHIFRDTVVLFLTAVIAIYLDRTFGRNLSNFFRRK</sequence>
<dbReference type="AlphaFoldDB" id="A0A917GY50"/>
<comment type="caution">
    <text evidence="2">The sequence shown here is derived from an EMBL/GenBank/DDBJ whole genome shotgun (WGS) entry which is preliminary data.</text>
</comment>
<reference evidence="2" key="2">
    <citation type="submission" date="2020-09" db="EMBL/GenBank/DDBJ databases">
        <authorList>
            <person name="Sun Q."/>
            <person name="Zhou Y."/>
        </authorList>
    </citation>
    <scope>NUCLEOTIDE SEQUENCE</scope>
    <source>
        <strain evidence="2">CGMCC 1.12754</strain>
    </source>
</reference>
<feature type="transmembrane region" description="Helical" evidence="1">
    <location>
        <begin position="92"/>
        <end position="109"/>
    </location>
</feature>
<dbReference type="EMBL" id="BMFR01000001">
    <property type="protein sequence ID" value="GGG61287.1"/>
    <property type="molecule type" value="Genomic_DNA"/>
</dbReference>
<reference evidence="2" key="1">
    <citation type="journal article" date="2014" name="Int. J. Syst. Evol. Microbiol.">
        <title>Complete genome sequence of Corynebacterium casei LMG S-19264T (=DSM 44701T), isolated from a smear-ripened cheese.</title>
        <authorList>
            <consortium name="US DOE Joint Genome Institute (JGI-PGF)"/>
            <person name="Walter F."/>
            <person name="Albersmeier A."/>
            <person name="Kalinowski J."/>
            <person name="Ruckert C."/>
        </authorList>
    </citation>
    <scope>NUCLEOTIDE SEQUENCE</scope>
    <source>
        <strain evidence="2">CGMCC 1.12754</strain>
    </source>
</reference>
<evidence type="ECO:0000313" key="3">
    <source>
        <dbReference type="Proteomes" id="UP000622860"/>
    </source>
</evidence>
<keyword evidence="1" id="KW-0812">Transmembrane</keyword>
<keyword evidence="3" id="KW-1185">Reference proteome</keyword>
<feature type="transmembrane region" description="Helical" evidence="1">
    <location>
        <begin position="12"/>
        <end position="32"/>
    </location>
</feature>
<evidence type="ECO:0000313" key="2">
    <source>
        <dbReference type="EMBL" id="GGG61287.1"/>
    </source>
</evidence>
<gene>
    <name evidence="2" type="ORF">GCM10011398_00720</name>
</gene>
<accession>A0A917GY50</accession>
<evidence type="ECO:0000256" key="1">
    <source>
        <dbReference type="SAM" id="Phobius"/>
    </source>
</evidence>
<name>A0A917GY50_9BACI</name>
<protein>
    <submittedName>
        <fullName evidence="2">Uncharacterized protein</fullName>
    </submittedName>
</protein>
<organism evidence="2 3">
    <name type="scientific">Virgibacillus oceani</name>
    <dbReference type="NCBI Taxonomy" id="1479511"/>
    <lineage>
        <taxon>Bacteria</taxon>
        <taxon>Bacillati</taxon>
        <taxon>Bacillota</taxon>
        <taxon>Bacilli</taxon>
        <taxon>Bacillales</taxon>
        <taxon>Bacillaceae</taxon>
        <taxon>Virgibacillus</taxon>
    </lineage>
</organism>